<sequence length="188" mass="19726">MLRLPPIPPASMSGDQRALHDEIAQTVHEHLHGFVSERADGALVGPFAPMLHFPDWGGPAWRFTKSLMDHTTLPKAPHEVAILVTGAAAGARYELYAHERVAAATDLTAAKIATIVAGQRPGDLTADEGAAYDVAAALSRGGALPEATYRAAVEAFGADGAAELVYLIGCYSLVSVLLNAFDVDVPES</sequence>
<dbReference type="PANTHER" id="PTHR34846">
    <property type="entry name" value="4-CARBOXYMUCONOLACTONE DECARBOXYLASE FAMILY PROTEIN (AFU_ORTHOLOGUE AFUA_6G11590)"/>
    <property type="match status" value="1"/>
</dbReference>
<organism evidence="1 2">
    <name type="scientific">Mycolicibacterium sediminis</name>
    <dbReference type="NCBI Taxonomy" id="1286180"/>
    <lineage>
        <taxon>Bacteria</taxon>
        <taxon>Bacillati</taxon>
        <taxon>Actinomycetota</taxon>
        <taxon>Actinomycetes</taxon>
        <taxon>Mycobacteriales</taxon>
        <taxon>Mycobacteriaceae</taxon>
        <taxon>Mycolicibacterium</taxon>
    </lineage>
</organism>
<dbReference type="KEGG" id="msei:MSEDJ_22840"/>
<dbReference type="EMBL" id="AP022588">
    <property type="protein sequence ID" value="BBY28188.1"/>
    <property type="molecule type" value="Genomic_DNA"/>
</dbReference>
<accession>A0A7I7QP74</accession>
<dbReference type="Gene3D" id="1.20.1290.10">
    <property type="entry name" value="AhpD-like"/>
    <property type="match status" value="1"/>
</dbReference>
<protein>
    <recommendedName>
        <fullName evidence="3">4-carboxymuconolactone decarboxylase</fullName>
    </recommendedName>
</protein>
<proteinExistence type="predicted"/>
<name>A0A7I7QP74_9MYCO</name>
<gene>
    <name evidence="1" type="ORF">MSEDJ_22840</name>
</gene>
<dbReference type="Proteomes" id="UP000467193">
    <property type="component" value="Chromosome"/>
</dbReference>
<evidence type="ECO:0000313" key="2">
    <source>
        <dbReference type="Proteomes" id="UP000467193"/>
    </source>
</evidence>
<dbReference type="AlphaFoldDB" id="A0A7I7QP74"/>
<dbReference type="PANTHER" id="PTHR34846:SF11">
    <property type="entry name" value="4-CARBOXYMUCONOLACTONE DECARBOXYLASE FAMILY PROTEIN (AFU_ORTHOLOGUE AFUA_6G11590)"/>
    <property type="match status" value="1"/>
</dbReference>
<evidence type="ECO:0008006" key="3">
    <source>
        <dbReference type="Google" id="ProtNLM"/>
    </source>
</evidence>
<dbReference type="InterPro" id="IPR029032">
    <property type="entry name" value="AhpD-like"/>
</dbReference>
<reference evidence="1 2" key="1">
    <citation type="journal article" date="2019" name="Emerg. Microbes Infect.">
        <title>Comprehensive subspecies identification of 175 nontuberculous mycobacteria species based on 7547 genomic profiles.</title>
        <authorList>
            <person name="Matsumoto Y."/>
            <person name="Kinjo T."/>
            <person name="Motooka D."/>
            <person name="Nabeya D."/>
            <person name="Jung N."/>
            <person name="Uechi K."/>
            <person name="Horii T."/>
            <person name="Iida T."/>
            <person name="Fujita J."/>
            <person name="Nakamura S."/>
        </authorList>
    </citation>
    <scope>NUCLEOTIDE SEQUENCE [LARGE SCALE GENOMIC DNA]</scope>
    <source>
        <strain evidence="1 2">JCM 17899</strain>
    </source>
</reference>
<keyword evidence="2" id="KW-1185">Reference proteome</keyword>
<evidence type="ECO:0000313" key="1">
    <source>
        <dbReference type="EMBL" id="BBY28188.1"/>
    </source>
</evidence>
<dbReference type="RefSeq" id="WP_246231112.1">
    <property type="nucleotide sequence ID" value="NZ_AP022588.1"/>
</dbReference>
<dbReference type="SUPFAM" id="SSF69118">
    <property type="entry name" value="AhpD-like"/>
    <property type="match status" value="1"/>
</dbReference>